<dbReference type="Proteomes" id="UP000828390">
    <property type="component" value="Unassembled WGS sequence"/>
</dbReference>
<comment type="caution">
    <text evidence="1">The sequence shown here is derived from an EMBL/GenBank/DDBJ whole genome shotgun (WGS) entry which is preliminary data.</text>
</comment>
<dbReference type="EMBL" id="JAIWYP010000002">
    <property type="protein sequence ID" value="KAH3860704.1"/>
    <property type="molecule type" value="Genomic_DNA"/>
</dbReference>
<gene>
    <name evidence="1" type="ORF">DPMN_023622</name>
</gene>
<accession>A0A9D4LMQ9</accession>
<evidence type="ECO:0000313" key="1">
    <source>
        <dbReference type="EMBL" id="KAH3860704.1"/>
    </source>
</evidence>
<sequence>MQSYPFKCETIHFTKNEFQSGGLTSFTAISSQMCVALTIETRVLQVTHCQIKDNNCKKLEQNPLMHSG</sequence>
<keyword evidence="2" id="KW-1185">Reference proteome</keyword>
<proteinExistence type="predicted"/>
<reference evidence="1" key="2">
    <citation type="submission" date="2020-11" db="EMBL/GenBank/DDBJ databases">
        <authorList>
            <person name="McCartney M.A."/>
            <person name="Auch B."/>
            <person name="Kono T."/>
            <person name="Mallez S."/>
            <person name="Becker A."/>
            <person name="Gohl D.M."/>
            <person name="Silverstein K.A.T."/>
            <person name="Koren S."/>
            <person name="Bechman K.B."/>
            <person name="Herman A."/>
            <person name="Abrahante J.E."/>
            <person name="Garbe J."/>
        </authorList>
    </citation>
    <scope>NUCLEOTIDE SEQUENCE</scope>
    <source>
        <strain evidence="1">Duluth1</strain>
        <tissue evidence="1">Whole animal</tissue>
    </source>
</reference>
<name>A0A9D4LMQ9_DREPO</name>
<organism evidence="1 2">
    <name type="scientific">Dreissena polymorpha</name>
    <name type="common">Zebra mussel</name>
    <name type="synonym">Mytilus polymorpha</name>
    <dbReference type="NCBI Taxonomy" id="45954"/>
    <lineage>
        <taxon>Eukaryota</taxon>
        <taxon>Metazoa</taxon>
        <taxon>Spiralia</taxon>
        <taxon>Lophotrochozoa</taxon>
        <taxon>Mollusca</taxon>
        <taxon>Bivalvia</taxon>
        <taxon>Autobranchia</taxon>
        <taxon>Heteroconchia</taxon>
        <taxon>Euheterodonta</taxon>
        <taxon>Imparidentia</taxon>
        <taxon>Neoheterodontei</taxon>
        <taxon>Myida</taxon>
        <taxon>Dreissenoidea</taxon>
        <taxon>Dreissenidae</taxon>
        <taxon>Dreissena</taxon>
    </lineage>
</organism>
<evidence type="ECO:0000313" key="2">
    <source>
        <dbReference type="Proteomes" id="UP000828390"/>
    </source>
</evidence>
<reference evidence="1" key="1">
    <citation type="journal article" date="2019" name="bioRxiv">
        <title>The Genome of the Zebra Mussel, Dreissena polymorpha: A Resource for Invasive Species Research.</title>
        <authorList>
            <person name="McCartney M.A."/>
            <person name="Auch B."/>
            <person name="Kono T."/>
            <person name="Mallez S."/>
            <person name="Zhang Y."/>
            <person name="Obille A."/>
            <person name="Becker A."/>
            <person name="Abrahante J.E."/>
            <person name="Garbe J."/>
            <person name="Badalamenti J.P."/>
            <person name="Herman A."/>
            <person name="Mangelson H."/>
            <person name="Liachko I."/>
            <person name="Sullivan S."/>
            <person name="Sone E.D."/>
            <person name="Koren S."/>
            <person name="Silverstein K.A.T."/>
            <person name="Beckman K.B."/>
            <person name="Gohl D.M."/>
        </authorList>
    </citation>
    <scope>NUCLEOTIDE SEQUENCE</scope>
    <source>
        <strain evidence="1">Duluth1</strain>
        <tissue evidence="1">Whole animal</tissue>
    </source>
</reference>
<dbReference type="AlphaFoldDB" id="A0A9D4LMQ9"/>
<protein>
    <submittedName>
        <fullName evidence="1">Uncharacterized protein</fullName>
    </submittedName>
</protein>